<sequence length="313" mass="37276">MNKKQLIIKAFENLDADMLEVLLNDGQAYQDVPKDIFVEELRRYFTKIKTYEGVDLNFKACKGHCGSCNKEKTGYSFINSENVSMMSLIFDETEDDYTDIYKCGSFSPIDKEIETEWSSISFYEEDKVNYLPTVKNFQDERLSTKAVKEIETEIENEGILSADFCVEWYQNYEKLQNWSEIFNGKTYRYKKEVIDYISKLSFVVSMMKAEKLAYKYWQEFINIPVISEESIKDWLIRCDHDLHNHIYGFPYESDFKNGYFLVDKIKFNLLDVYYIQNLSEVLLKYFDWIPFPNPITEKEDQNYSNDDFSDFPF</sequence>
<gene>
    <name evidence="1" type="ORF">BHF72_0008</name>
</gene>
<evidence type="ECO:0000313" key="1">
    <source>
        <dbReference type="EMBL" id="OEL10813.1"/>
    </source>
</evidence>
<dbReference type="AlphaFoldDB" id="A0A1E5UD14"/>
<dbReference type="Proteomes" id="UP000095601">
    <property type="component" value="Unassembled WGS sequence"/>
</dbReference>
<dbReference type="KEGG" id="cnr:EB819_05850"/>
<dbReference type="RefSeq" id="WP_069799113.1">
    <property type="nucleotide sequence ID" value="NZ_CP034157.1"/>
</dbReference>
<evidence type="ECO:0000313" key="2">
    <source>
        <dbReference type="Proteomes" id="UP000095601"/>
    </source>
</evidence>
<reference evidence="1 2" key="1">
    <citation type="submission" date="2016-09" db="EMBL/GenBank/DDBJ databases">
        <authorList>
            <person name="Capua I."/>
            <person name="De Benedictis P."/>
            <person name="Joannis T."/>
            <person name="Lombin L.H."/>
            <person name="Cattoli G."/>
        </authorList>
    </citation>
    <scope>NUCLEOTIDE SEQUENCE [LARGE SCALE GENOMIC DNA]</scope>
    <source>
        <strain evidence="1 2">NRS-1</strain>
    </source>
</reference>
<name>A0A1E5UD14_9FLAO</name>
<dbReference type="OrthoDB" id="1274798at2"/>
<keyword evidence="2" id="KW-1185">Reference proteome</keyword>
<accession>A0A1E5UD14</accession>
<comment type="caution">
    <text evidence="1">The sequence shown here is derived from an EMBL/GenBank/DDBJ whole genome shotgun (WGS) entry which is preliminary data.</text>
</comment>
<organism evidence="1 2">
    <name type="scientific">Cloacibacterium normanense</name>
    <dbReference type="NCBI Taxonomy" id="237258"/>
    <lineage>
        <taxon>Bacteria</taxon>
        <taxon>Pseudomonadati</taxon>
        <taxon>Bacteroidota</taxon>
        <taxon>Flavobacteriia</taxon>
        <taxon>Flavobacteriales</taxon>
        <taxon>Weeksellaceae</taxon>
    </lineage>
</organism>
<protein>
    <submittedName>
        <fullName evidence="1">Uncharacterized protein</fullName>
    </submittedName>
</protein>
<dbReference type="EMBL" id="MKGI01000071">
    <property type="protein sequence ID" value="OEL10813.1"/>
    <property type="molecule type" value="Genomic_DNA"/>
</dbReference>
<proteinExistence type="predicted"/>